<dbReference type="InterPro" id="IPR016164">
    <property type="entry name" value="FAD-linked_Oxase-like_C"/>
</dbReference>
<dbReference type="GO" id="GO:0004458">
    <property type="term" value="F:D-lactate dehydrogenase (cytochrome) activity"/>
    <property type="evidence" value="ECO:0007669"/>
    <property type="project" value="UniProtKB-EC"/>
</dbReference>
<dbReference type="SUPFAM" id="SSF56176">
    <property type="entry name" value="FAD-binding/transporter-associated domain-like"/>
    <property type="match status" value="2"/>
</dbReference>
<comment type="subcellular location">
    <subcellularLocation>
        <location evidence="2">Mitochondrion</location>
    </subcellularLocation>
</comment>
<evidence type="ECO:0000256" key="4">
    <source>
        <dbReference type="ARBA" id="ARBA00022630"/>
    </source>
</evidence>
<protein>
    <recommendedName>
        <fullName evidence="9">D-lactate dehydrogenase (cytochrome)</fullName>
        <ecNumber evidence="9">1.1.2.4</ecNumber>
    </recommendedName>
</protein>
<dbReference type="Gene3D" id="3.30.70.2740">
    <property type="match status" value="1"/>
</dbReference>
<keyword evidence="7" id="KW-0560">Oxidoreductase</keyword>
<evidence type="ECO:0000256" key="10">
    <source>
        <dbReference type="SAM" id="MobiDB-lite"/>
    </source>
</evidence>
<organism evidence="12 13">
    <name type="scientific">Cyclostephanos tholiformis</name>
    <dbReference type="NCBI Taxonomy" id="382380"/>
    <lineage>
        <taxon>Eukaryota</taxon>
        <taxon>Sar</taxon>
        <taxon>Stramenopiles</taxon>
        <taxon>Ochrophyta</taxon>
        <taxon>Bacillariophyta</taxon>
        <taxon>Coscinodiscophyceae</taxon>
        <taxon>Thalassiosirophycidae</taxon>
        <taxon>Stephanodiscales</taxon>
        <taxon>Stephanodiscaceae</taxon>
        <taxon>Cyclostephanos</taxon>
    </lineage>
</organism>
<sequence>MASARLQRALRPFHIIARWSSSSSSSSSLLPHNRPKRARPTCIADGHRTVVAKATDGDRSSTPPTIGSDATPPVTPRRISGGANRLPSDFLSSLLARHPNLDVSTNSYDLNAHGRGESHHPTSPPDAVIRPTNVEEVRDILSACCKMKRKVEAGGDEGDGEDIPIVEVVSVIPYGAGAICDRDIYHTRGCCTSLEGHLQFMLPVDDERDPNDDAEEGEIRDIPIYDIGNNASCRRVRIKRRGGISMDMCNFQYIGEVGDDAFVKVGSGVTRNALNEALSSRACIISLLPPTPISMQFMIDPGADATIGGMTACAASGTAAVKYGTMRENVLAMTVVLPPTTIPSLNDGSSTVTSDNSRPGVVRLGCNALKSSAGYNLPALFIGSEGTLGVMTDVTVKLHPIPAYVLAASCAFDDLHRAAEAVATIRTIVPVSRIELLDELSIRAFNQSLPTEVGCGDGVDDVVDDALRVKPMEPKPTLFMEFASHSEISAREDLSVARTICMTDFGGRNFVSAADETTRKALWAARHRLYYSAIALRAGGDDGDEGPTSQSTIVTDVCVPLSHFADIISATAVDVRESGVVGPCFGHAGDGNFHCILPLKKNDTNEYRDRVTAIIENMTMRAISAGGTCTGEHGIGYGKKRYLARMHGEGGLSMMEALKRSIDPWNIMNPGKIVSNDFYGGHVVIEK</sequence>
<comment type="similarity">
    <text evidence="3">Belongs to the FAD-binding oxidoreductase/transferase type 4 family.</text>
</comment>
<dbReference type="InterPro" id="IPR036318">
    <property type="entry name" value="FAD-bd_PCMH-like_sf"/>
</dbReference>
<dbReference type="InterPro" id="IPR006094">
    <property type="entry name" value="Oxid_FAD_bind_N"/>
</dbReference>
<feature type="region of interest" description="Disordered" evidence="10">
    <location>
        <begin position="53"/>
        <end position="83"/>
    </location>
</feature>
<dbReference type="GO" id="GO:0005739">
    <property type="term" value="C:mitochondrion"/>
    <property type="evidence" value="ECO:0007669"/>
    <property type="project" value="UniProtKB-SubCell"/>
</dbReference>
<comment type="caution">
    <text evidence="12">The sequence shown here is derived from an EMBL/GenBank/DDBJ whole genome shotgun (WGS) entry which is preliminary data.</text>
</comment>
<name>A0ABD3R4W5_9STRA</name>
<feature type="domain" description="FAD-binding PCMH-type" evidence="11">
    <location>
        <begin position="121"/>
        <end position="401"/>
    </location>
</feature>
<evidence type="ECO:0000256" key="2">
    <source>
        <dbReference type="ARBA" id="ARBA00004173"/>
    </source>
</evidence>
<keyword evidence="13" id="KW-1185">Reference proteome</keyword>
<dbReference type="EC" id="1.1.2.4" evidence="9"/>
<keyword evidence="8" id="KW-0496">Mitochondrion</keyword>
<dbReference type="Gene3D" id="3.30.465.10">
    <property type="match status" value="1"/>
</dbReference>
<evidence type="ECO:0000313" key="13">
    <source>
        <dbReference type="Proteomes" id="UP001530377"/>
    </source>
</evidence>
<dbReference type="InterPro" id="IPR016171">
    <property type="entry name" value="Vanillyl_alc_oxidase_C-sub2"/>
</dbReference>
<reference evidence="12 13" key="1">
    <citation type="submission" date="2024-10" db="EMBL/GenBank/DDBJ databases">
        <title>Updated reference genomes for cyclostephanoid diatoms.</title>
        <authorList>
            <person name="Roberts W.R."/>
            <person name="Alverson A.J."/>
        </authorList>
    </citation>
    <scope>NUCLEOTIDE SEQUENCE [LARGE SCALE GENOMIC DNA]</scope>
    <source>
        <strain evidence="12 13">AJA228-03</strain>
    </source>
</reference>
<dbReference type="Pfam" id="PF02913">
    <property type="entry name" value="FAD-oxidase_C"/>
    <property type="match status" value="1"/>
</dbReference>
<gene>
    <name evidence="12" type="ORF">ACHAXA_006529</name>
</gene>
<dbReference type="SUPFAM" id="SSF55103">
    <property type="entry name" value="FAD-linked oxidases, C-terminal domain"/>
    <property type="match status" value="1"/>
</dbReference>
<dbReference type="PROSITE" id="PS51387">
    <property type="entry name" value="FAD_PCMH"/>
    <property type="match status" value="1"/>
</dbReference>
<dbReference type="Pfam" id="PF01565">
    <property type="entry name" value="FAD_binding_4"/>
    <property type="match status" value="1"/>
</dbReference>
<dbReference type="InterPro" id="IPR016166">
    <property type="entry name" value="FAD-bd_PCMH"/>
</dbReference>
<dbReference type="Gene3D" id="1.10.45.10">
    <property type="entry name" value="Vanillyl-alcohol Oxidase, Chain A, domain 4"/>
    <property type="match status" value="1"/>
</dbReference>
<dbReference type="InterPro" id="IPR004113">
    <property type="entry name" value="FAD-bd_oxidored_4_C"/>
</dbReference>
<dbReference type="PANTHER" id="PTHR11748">
    <property type="entry name" value="D-LACTATE DEHYDROGENASE"/>
    <property type="match status" value="1"/>
</dbReference>
<feature type="region of interest" description="Disordered" evidence="10">
    <location>
        <begin position="106"/>
        <end position="129"/>
    </location>
</feature>
<accession>A0ABD3R4W5</accession>
<feature type="region of interest" description="Disordered" evidence="10">
    <location>
        <begin position="23"/>
        <end position="42"/>
    </location>
</feature>
<dbReference type="Proteomes" id="UP001530377">
    <property type="component" value="Unassembled WGS sequence"/>
</dbReference>
<evidence type="ECO:0000256" key="3">
    <source>
        <dbReference type="ARBA" id="ARBA00008000"/>
    </source>
</evidence>
<evidence type="ECO:0000313" key="12">
    <source>
        <dbReference type="EMBL" id="KAL3806716.1"/>
    </source>
</evidence>
<evidence type="ECO:0000256" key="8">
    <source>
        <dbReference type="ARBA" id="ARBA00023128"/>
    </source>
</evidence>
<comment type="cofactor">
    <cofactor evidence="1">
        <name>FAD</name>
        <dbReference type="ChEBI" id="CHEBI:57692"/>
    </cofactor>
</comment>
<keyword evidence="4" id="KW-0285">Flavoprotein</keyword>
<dbReference type="PANTHER" id="PTHR11748:SF111">
    <property type="entry name" value="D-LACTATE DEHYDROGENASE, MITOCHONDRIAL-RELATED"/>
    <property type="match status" value="1"/>
</dbReference>
<dbReference type="AlphaFoldDB" id="A0ABD3R4W5"/>
<dbReference type="EMBL" id="JALLPB020000751">
    <property type="protein sequence ID" value="KAL3806716.1"/>
    <property type="molecule type" value="Genomic_DNA"/>
</dbReference>
<evidence type="ECO:0000256" key="5">
    <source>
        <dbReference type="ARBA" id="ARBA00022827"/>
    </source>
</evidence>
<proteinExistence type="inferred from homology"/>
<evidence type="ECO:0000256" key="7">
    <source>
        <dbReference type="ARBA" id="ARBA00023002"/>
    </source>
</evidence>
<evidence type="ECO:0000256" key="9">
    <source>
        <dbReference type="ARBA" id="ARBA00038897"/>
    </source>
</evidence>
<dbReference type="FunFam" id="1.10.45.10:FF:000001">
    <property type="entry name" value="D-lactate dehydrogenase mitochondrial"/>
    <property type="match status" value="1"/>
</dbReference>
<evidence type="ECO:0000259" key="11">
    <source>
        <dbReference type="PROSITE" id="PS51387"/>
    </source>
</evidence>
<dbReference type="InterPro" id="IPR016169">
    <property type="entry name" value="FAD-bd_PCMH_sub2"/>
</dbReference>
<evidence type="ECO:0000256" key="6">
    <source>
        <dbReference type="ARBA" id="ARBA00022946"/>
    </source>
</evidence>
<dbReference type="FunFam" id="3.30.70.2740:FF:000001">
    <property type="entry name" value="D-lactate dehydrogenase mitochondrial"/>
    <property type="match status" value="1"/>
</dbReference>
<keyword evidence="6" id="KW-0809">Transit peptide</keyword>
<evidence type="ECO:0000256" key="1">
    <source>
        <dbReference type="ARBA" id="ARBA00001974"/>
    </source>
</evidence>
<keyword evidence="5" id="KW-0274">FAD</keyword>